<evidence type="ECO:0000259" key="5">
    <source>
        <dbReference type="Pfam" id="PF22692"/>
    </source>
</evidence>
<feature type="domain" description="Flagellar hook protein FlgE/F/G-like D1" evidence="5">
    <location>
        <begin position="112"/>
        <end position="171"/>
    </location>
</feature>
<evidence type="ECO:0000313" key="6">
    <source>
        <dbReference type="EMBL" id="TWI59811.1"/>
    </source>
</evidence>
<keyword evidence="6" id="KW-0282">Flagellum</keyword>
<accession>A0A562QSR3</accession>
<comment type="subcellular location">
    <subcellularLocation>
        <location evidence="2">Bacterial flagellum basal body</location>
    </subcellularLocation>
</comment>
<keyword evidence="2" id="KW-0975">Bacterial flagellum</keyword>
<dbReference type="NCBIfam" id="TIGR03506">
    <property type="entry name" value="FlgEFG_subfam"/>
    <property type="match status" value="1"/>
</dbReference>
<comment type="caution">
    <text evidence="6">The sequence shown here is derived from an EMBL/GenBank/DDBJ whole genome shotgun (WGS) entry which is preliminary data.</text>
</comment>
<protein>
    <submittedName>
        <fullName evidence="6">Flagellar basal-body rod protein FlgG</fullName>
    </submittedName>
</protein>
<dbReference type="InterPro" id="IPR001444">
    <property type="entry name" value="Flag_bb_rod_N"/>
</dbReference>
<dbReference type="Pfam" id="PF22692">
    <property type="entry name" value="LlgE_F_G_D1"/>
    <property type="match status" value="1"/>
</dbReference>
<dbReference type="InterPro" id="IPR010930">
    <property type="entry name" value="Flg_bb/hook_C_dom"/>
</dbReference>
<gene>
    <name evidence="6" type="ORF">IQ10_00233</name>
</gene>
<dbReference type="PANTHER" id="PTHR30435:SF19">
    <property type="entry name" value="FLAGELLAR BASAL-BODY ROD PROTEIN FLGG"/>
    <property type="match status" value="1"/>
</dbReference>
<comment type="similarity">
    <text evidence="1 2">Belongs to the flagella basal body rod proteins family.</text>
</comment>
<name>A0A562QSR3_9BACI</name>
<dbReference type="InterPro" id="IPR037925">
    <property type="entry name" value="FlgE/F/G-like"/>
</dbReference>
<dbReference type="InterPro" id="IPR019776">
    <property type="entry name" value="Flagellar_basal_body_rod_CS"/>
</dbReference>
<dbReference type="PANTHER" id="PTHR30435">
    <property type="entry name" value="FLAGELLAR PROTEIN"/>
    <property type="match status" value="1"/>
</dbReference>
<sequence>MLRGMYGAAAGMIAQQQRQEMLTNNIANANTPGFKAEQASLRSFPNMLIHAMGTNSVPRGQAPAIGTLTTGVYLQERMPNFRQGDLMETGNNTDIALLQGVMPPTESGRPGALFYTVQNENGELRYSRNGNFTIDGQGFLITTDGHYALDTAGEPIQVDNEEFQINDAGLIIGEGGAAIAQLNVAYAEDPLQLVKEGSGLLRFEGEGELPTAIGNDAITYQLQQGFLERSNVDAAQTMTEMMSAYRSFEANQRILQAYDQSMEKAVNEIGRIG</sequence>
<feature type="domain" description="Flagellar basal body rod protein N-terminal" evidence="3">
    <location>
        <begin position="5"/>
        <end position="35"/>
    </location>
</feature>
<evidence type="ECO:0000259" key="3">
    <source>
        <dbReference type="Pfam" id="PF00460"/>
    </source>
</evidence>
<dbReference type="RefSeq" id="WP_144448640.1">
    <property type="nucleotide sequence ID" value="NZ_VLKZ01000001.1"/>
</dbReference>
<evidence type="ECO:0000256" key="1">
    <source>
        <dbReference type="ARBA" id="ARBA00009677"/>
    </source>
</evidence>
<evidence type="ECO:0000256" key="2">
    <source>
        <dbReference type="RuleBase" id="RU362116"/>
    </source>
</evidence>
<dbReference type="GO" id="GO:0009425">
    <property type="term" value="C:bacterial-type flagellum basal body"/>
    <property type="evidence" value="ECO:0007669"/>
    <property type="project" value="UniProtKB-SubCell"/>
</dbReference>
<evidence type="ECO:0000313" key="7">
    <source>
        <dbReference type="Proteomes" id="UP000315711"/>
    </source>
</evidence>
<dbReference type="InterPro" id="IPR020013">
    <property type="entry name" value="Flagellar_FlgE/F/G"/>
</dbReference>
<keyword evidence="6" id="KW-0969">Cilium</keyword>
<dbReference type="OrthoDB" id="9800375at2"/>
<keyword evidence="6" id="KW-0966">Cell projection</keyword>
<organism evidence="6 7">
    <name type="scientific">Halalkalibacter nanhaiisediminis</name>
    <dbReference type="NCBI Taxonomy" id="688079"/>
    <lineage>
        <taxon>Bacteria</taxon>
        <taxon>Bacillati</taxon>
        <taxon>Bacillota</taxon>
        <taxon>Bacilli</taxon>
        <taxon>Bacillales</taxon>
        <taxon>Bacillaceae</taxon>
        <taxon>Halalkalibacter</taxon>
    </lineage>
</organism>
<dbReference type="PROSITE" id="PS00588">
    <property type="entry name" value="FLAGELLA_BB_ROD"/>
    <property type="match status" value="1"/>
</dbReference>
<evidence type="ECO:0000259" key="4">
    <source>
        <dbReference type="Pfam" id="PF06429"/>
    </source>
</evidence>
<keyword evidence="7" id="KW-1185">Reference proteome</keyword>
<dbReference type="InterPro" id="IPR053967">
    <property type="entry name" value="LlgE_F_G-like_D1"/>
</dbReference>
<dbReference type="SUPFAM" id="SSF117143">
    <property type="entry name" value="Flagellar hook protein flgE"/>
    <property type="match status" value="1"/>
</dbReference>
<dbReference type="AlphaFoldDB" id="A0A562QSR3"/>
<proteinExistence type="inferred from homology"/>
<reference evidence="6 7" key="1">
    <citation type="journal article" date="2015" name="Stand. Genomic Sci.">
        <title>Genomic Encyclopedia of Bacterial and Archaeal Type Strains, Phase III: the genomes of soil and plant-associated and newly described type strains.</title>
        <authorList>
            <person name="Whitman W.B."/>
            <person name="Woyke T."/>
            <person name="Klenk H.P."/>
            <person name="Zhou Y."/>
            <person name="Lilburn T.G."/>
            <person name="Beck B.J."/>
            <person name="De Vos P."/>
            <person name="Vandamme P."/>
            <person name="Eisen J.A."/>
            <person name="Garrity G."/>
            <person name="Hugenholtz P."/>
            <person name="Kyrpides N.C."/>
        </authorList>
    </citation>
    <scope>NUCLEOTIDE SEQUENCE [LARGE SCALE GENOMIC DNA]</scope>
    <source>
        <strain evidence="6 7">CGMCC 1.10116</strain>
    </source>
</reference>
<dbReference type="Pfam" id="PF00460">
    <property type="entry name" value="Flg_bb_rod"/>
    <property type="match status" value="1"/>
</dbReference>
<dbReference type="GO" id="GO:0071978">
    <property type="term" value="P:bacterial-type flagellum-dependent swarming motility"/>
    <property type="evidence" value="ECO:0007669"/>
    <property type="project" value="TreeGrafter"/>
</dbReference>
<feature type="domain" description="Flagellar basal-body/hook protein C-terminal" evidence="4">
    <location>
        <begin position="223"/>
        <end position="267"/>
    </location>
</feature>
<dbReference type="Pfam" id="PF06429">
    <property type="entry name" value="Flg_bbr_C"/>
    <property type="match status" value="1"/>
</dbReference>
<dbReference type="EMBL" id="VLKZ01000001">
    <property type="protein sequence ID" value="TWI59811.1"/>
    <property type="molecule type" value="Genomic_DNA"/>
</dbReference>
<dbReference type="Proteomes" id="UP000315711">
    <property type="component" value="Unassembled WGS sequence"/>
</dbReference>